<keyword evidence="3" id="KW-1185">Reference proteome</keyword>
<evidence type="ECO:0000256" key="1">
    <source>
        <dbReference type="SAM" id="MobiDB-lite"/>
    </source>
</evidence>
<protein>
    <submittedName>
        <fullName evidence="2">Uncharacterized protein</fullName>
    </submittedName>
</protein>
<feature type="region of interest" description="Disordered" evidence="1">
    <location>
        <begin position="156"/>
        <end position="181"/>
    </location>
</feature>
<dbReference type="EMBL" id="OZ034814">
    <property type="protein sequence ID" value="CAL1359435.1"/>
    <property type="molecule type" value="Genomic_DNA"/>
</dbReference>
<gene>
    <name evidence="2" type="ORF">LTRI10_LOCUS6921</name>
</gene>
<name>A0AAV2CUB7_9ROSI</name>
<evidence type="ECO:0000313" key="2">
    <source>
        <dbReference type="EMBL" id="CAL1359435.1"/>
    </source>
</evidence>
<accession>A0AAV2CUB7</accession>
<reference evidence="2 3" key="1">
    <citation type="submission" date="2024-04" db="EMBL/GenBank/DDBJ databases">
        <authorList>
            <person name="Fracassetti M."/>
        </authorList>
    </citation>
    <scope>NUCLEOTIDE SEQUENCE [LARGE SCALE GENOMIC DNA]</scope>
</reference>
<sequence>MSSPKIMAGGFIATSSLSRLAKITPSRGDAASTGALSSTQAFAFRSFLPPRKLPGWDCTRPAAAATPTRGAASWTIFFSGCIFERRDLLFTAFSIPAAVGELCAAWTVKDPFSIGCCTVAWAAAGCTSTMSSSESSSRIRRRRRDSSWIVANEAPLDFGQGSCRPTEAGRDWSATTTTGGP</sequence>
<organism evidence="2 3">
    <name type="scientific">Linum trigynum</name>
    <dbReference type="NCBI Taxonomy" id="586398"/>
    <lineage>
        <taxon>Eukaryota</taxon>
        <taxon>Viridiplantae</taxon>
        <taxon>Streptophyta</taxon>
        <taxon>Embryophyta</taxon>
        <taxon>Tracheophyta</taxon>
        <taxon>Spermatophyta</taxon>
        <taxon>Magnoliopsida</taxon>
        <taxon>eudicotyledons</taxon>
        <taxon>Gunneridae</taxon>
        <taxon>Pentapetalae</taxon>
        <taxon>rosids</taxon>
        <taxon>fabids</taxon>
        <taxon>Malpighiales</taxon>
        <taxon>Linaceae</taxon>
        <taxon>Linum</taxon>
    </lineage>
</organism>
<proteinExistence type="predicted"/>
<dbReference type="Proteomes" id="UP001497516">
    <property type="component" value="Chromosome 10"/>
</dbReference>
<dbReference type="AlphaFoldDB" id="A0AAV2CUB7"/>
<evidence type="ECO:0000313" key="3">
    <source>
        <dbReference type="Proteomes" id="UP001497516"/>
    </source>
</evidence>